<proteinExistence type="predicted"/>
<accession>A0A0F9SAK6</accession>
<organism evidence="1">
    <name type="scientific">marine sediment metagenome</name>
    <dbReference type="NCBI Taxonomy" id="412755"/>
    <lineage>
        <taxon>unclassified sequences</taxon>
        <taxon>metagenomes</taxon>
        <taxon>ecological metagenomes</taxon>
    </lineage>
</organism>
<gene>
    <name evidence="1" type="ORF">LCGC14_0797970</name>
</gene>
<protein>
    <submittedName>
        <fullName evidence="1">Uncharacterized protein</fullName>
    </submittedName>
</protein>
<evidence type="ECO:0000313" key="1">
    <source>
        <dbReference type="EMBL" id="KKN34036.1"/>
    </source>
</evidence>
<dbReference type="EMBL" id="LAZR01002134">
    <property type="protein sequence ID" value="KKN34036.1"/>
    <property type="molecule type" value="Genomic_DNA"/>
</dbReference>
<name>A0A0F9SAK6_9ZZZZ</name>
<dbReference type="AlphaFoldDB" id="A0A0F9SAK6"/>
<reference evidence="1" key="1">
    <citation type="journal article" date="2015" name="Nature">
        <title>Complex archaea that bridge the gap between prokaryotes and eukaryotes.</title>
        <authorList>
            <person name="Spang A."/>
            <person name="Saw J.H."/>
            <person name="Jorgensen S.L."/>
            <person name="Zaremba-Niedzwiedzka K."/>
            <person name="Martijn J."/>
            <person name="Lind A.E."/>
            <person name="van Eijk R."/>
            <person name="Schleper C."/>
            <person name="Guy L."/>
            <person name="Ettema T.J."/>
        </authorList>
    </citation>
    <scope>NUCLEOTIDE SEQUENCE</scope>
</reference>
<comment type="caution">
    <text evidence="1">The sequence shown here is derived from an EMBL/GenBank/DDBJ whole genome shotgun (WGS) entry which is preliminary data.</text>
</comment>
<sequence>MTGRRDLNIFGKMLTTEKGYNEEDLRFIKENRLIKNAKYFYCISEEELLITGEKVNNPNKWQCRMQKNIKENTMKHIFRNIDVLFPDGIGTEIGGVVLTGDGLEFNINHERDFGKEEEDYFCGIDSDGGFVNLKEVFHKGKGALKIYPRFLHCSTLKYWKESILGENIE</sequence>